<name>A0ABV9Q0I6_9BACL</name>
<feature type="region of interest" description="Disordered" evidence="1">
    <location>
        <begin position="44"/>
        <end position="65"/>
    </location>
</feature>
<feature type="compositionally biased region" description="Basic and acidic residues" evidence="1">
    <location>
        <begin position="44"/>
        <end position="59"/>
    </location>
</feature>
<sequence length="65" mass="7617">MSLECAIRELEVLGIEFLFYCRTYQNGFPYGITWEDEKRNREKLADQRERNSLGEKLDDLGGGNE</sequence>
<organism evidence="2 3">
    <name type="scientific">Effusibacillus consociatus</name>
    <dbReference type="NCBI Taxonomy" id="1117041"/>
    <lineage>
        <taxon>Bacteria</taxon>
        <taxon>Bacillati</taxon>
        <taxon>Bacillota</taxon>
        <taxon>Bacilli</taxon>
        <taxon>Bacillales</taxon>
        <taxon>Alicyclobacillaceae</taxon>
        <taxon>Effusibacillus</taxon>
    </lineage>
</organism>
<reference evidence="3" key="1">
    <citation type="journal article" date="2019" name="Int. J. Syst. Evol. Microbiol.">
        <title>The Global Catalogue of Microorganisms (GCM) 10K type strain sequencing project: providing services to taxonomists for standard genome sequencing and annotation.</title>
        <authorList>
            <consortium name="The Broad Institute Genomics Platform"/>
            <consortium name="The Broad Institute Genome Sequencing Center for Infectious Disease"/>
            <person name="Wu L."/>
            <person name="Ma J."/>
        </authorList>
    </citation>
    <scope>NUCLEOTIDE SEQUENCE [LARGE SCALE GENOMIC DNA]</scope>
    <source>
        <strain evidence="3">WYCCWR 12678</strain>
    </source>
</reference>
<proteinExistence type="predicted"/>
<evidence type="ECO:0000313" key="3">
    <source>
        <dbReference type="Proteomes" id="UP001596002"/>
    </source>
</evidence>
<keyword evidence="3" id="KW-1185">Reference proteome</keyword>
<gene>
    <name evidence="2" type="ORF">ACFO8Q_01895</name>
</gene>
<evidence type="ECO:0000313" key="2">
    <source>
        <dbReference type="EMBL" id="MFC4766152.1"/>
    </source>
</evidence>
<dbReference type="Proteomes" id="UP001596002">
    <property type="component" value="Unassembled WGS sequence"/>
</dbReference>
<accession>A0ABV9Q0I6</accession>
<evidence type="ECO:0000256" key="1">
    <source>
        <dbReference type="SAM" id="MobiDB-lite"/>
    </source>
</evidence>
<dbReference type="EMBL" id="JBHSHC010000014">
    <property type="protein sequence ID" value="MFC4766152.1"/>
    <property type="molecule type" value="Genomic_DNA"/>
</dbReference>
<comment type="caution">
    <text evidence="2">The sequence shown here is derived from an EMBL/GenBank/DDBJ whole genome shotgun (WGS) entry which is preliminary data.</text>
</comment>
<protein>
    <submittedName>
        <fullName evidence="2">Uncharacterized protein</fullName>
    </submittedName>
</protein>